<accession>A0A1C7Z586</accession>
<reference evidence="1 2" key="1">
    <citation type="submission" date="2015-07" db="EMBL/GenBank/DDBJ databases">
        <title>Draft genome sequence of a diazotrophic, plant growth-promoting rhizobacterium of the Pseudomonas syringae complex.</title>
        <authorList>
            <person name="Patten C.L."/>
            <person name="Jeong H."/>
        </authorList>
    </citation>
    <scope>NUCLEOTIDE SEQUENCE [LARGE SCALE GENOMIC DNA]</scope>
    <source>
        <strain evidence="1 2">GR12-2</strain>
    </source>
</reference>
<proteinExistence type="predicted"/>
<evidence type="ECO:0000313" key="2">
    <source>
        <dbReference type="Proteomes" id="UP000093104"/>
    </source>
</evidence>
<organism evidence="1 2">
    <name type="scientific">Pseudomonas syringae</name>
    <dbReference type="NCBI Taxonomy" id="317"/>
    <lineage>
        <taxon>Bacteria</taxon>
        <taxon>Pseudomonadati</taxon>
        <taxon>Pseudomonadota</taxon>
        <taxon>Gammaproteobacteria</taxon>
        <taxon>Pseudomonadales</taxon>
        <taxon>Pseudomonadaceae</taxon>
        <taxon>Pseudomonas</taxon>
    </lineage>
</organism>
<evidence type="ECO:0000313" key="1">
    <source>
        <dbReference type="EMBL" id="OCR24127.1"/>
    </source>
</evidence>
<sequence>MALKLAISNVSVKLNQVIVDNRLITRVYQNDFPLERGLPANASALAKRRRPEHRFAGKLRSNAIAFQSGQ</sequence>
<name>A0A1C7Z586_PSESX</name>
<dbReference type="AlphaFoldDB" id="A0A1C7Z586"/>
<protein>
    <submittedName>
        <fullName evidence="1">Uncharacterized protein</fullName>
    </submittedName>
</protein>
<dbReference type="Proteomes" id="UP000093104">
    <property type="component" value="Unassembled WGS sequence"/>
</dbReference>
<gene>
    <name evidence="1" type="ORF">AFK24_15290</name>
</gene>
<dbReference type="EMBL" id="LGSI01000049">
    <property type="protein sequence ID" value="OCR24127.1"/>
    <property type="molecule type" value="Genomic_DNA"/>
</dbReference>
<comment type="caution">
    <text evidence="1">The sequence shown here is derived from an EMBL/GenBank/DDBJ whole genome shotgun (WGS) entry which is preliminary data.</text>
</comment>